<evidence type="ECO:0000313" key="3">
    <source>
        <dbReference type="Proteomes" id="UP000325577"/>
    </source>
</evidence>
<evidence type="ECO:0000313" key="2">
    <source>
        <dbReference type="EMBL" id="KAA8530050.1"/>
    </source>
</evidence>
<organism evidence="2 3">
    <name type="scientific">Nyssa sinensis</name>
    <dbReference type="NCBI Taxonomy" id="561372"/>
    <lineage>
        <taxon>Eukaryota</taxon>
        <taxon>Viridiplantae</taxon>
        <taxon>Streptophyta</taxon>
        <taxon>Embryophyta</taxon>
        <taxon>Tracheophyta</taxon>
        <taxon>Spermatophyta</taxon>
        <taxon>Magnoliopsida</taxon>
        <taxon>eudicotyledons</taxon>
        <taxon>Gunneridae</taxon>
        <taxon>Pentapetalae</taxon>
        <taxon>asterids</taxon>
        <taxon>Cornales</taxon>
        <taxon>Nyssaceae</taxon>
        <taxon>Nyssa</taxon>
    </lineage>
</organism>
<protein>
    <submittedName>
        <fullName evidence="2">Uncharacterized protein</fullName>
    </submittedName>
</protein>
<name>A0A5J5AHJ1_9ASTE</name>
<accession>A0A5J5AHJ1</accession>
<feature type="compositionally biased region" description="Basic residues" evidence="1">
    <location>
        <begin position="73"/>
        <end position="85"/>
    </location>
</feature>
<gene>
    <name evidence="2" type="ORF">F0562_004759</name>
</gene>
<dbReference type="AlphaFoldDB" id="A0A5J5AHJ1"/>
<dbReference type="EMBL" id="CM018043">
    <property type="protein sequence ID" value="KAA8530050.1"/>
    <property type="molecule type" value="Genomic_DNA"/>
</dbReference>
<keyword evidence="3" id="KW-1185">Reference proteome</keyword>
<feature type="region of interest" description="Disordered" evidence="1">
    <location>
        <begin position="69"/>
        <end position="92"/>
    </location>
</feature>
<dbReference type="Proteomes" id="UP000325577">
    <property type="component" value="Linkage Group LG2"/>
</dbReference>
<evidence type="ECO:0000256" key="1">
    <source>
        <dbReference type="SAM" id="MobiDB-lite"/>
    </source>
</evidence>
<sequence>MITELHMATTTKFSDLWYDSDAIVHFLSSSLFSLYNDNSDARRVQTHSHVRRKRVMGTQILLQKKESNMISRNKNRKGKRSCKSKKLAEATG</sequence>
<proteinExistence type="predicted"/>
<reference evidence="2 3" key="1">
    <citation type="submission" date="2019-09" db="EMBL/GenBank/DDBJ databases">
        <title>A chromosome-level genome assembly of the Chinese tupelo Nyssa sinensis.</title>
        <authorList>
            <person name="Yang X."/>
            <person name="Kang M."/>
            <person name="Yang Y."/>
            <person name="Xiong H."/>
            <person name="Wang M."/>
            <person name="Zhang Z."/>
            <person name="Wang Z."/>
            <person name="Wu H."/>
            <person name="Ma T."/>
            <person name="Liu J."/>
            <person name="Xi Z."/>
        </authorList>
    </citation>
    <scope>NUCLEOTIDE SEQUENCE [LARGE SCALE GENOMIC DNA]</scope>
    <source>
        <strain evidence="2">J267</strain>
        <tissue evidence="2">Leaf</tissue>
    </source>
</reference>